<keyword evidence="3" id="KW-0378">Hydrolase</keyword>
<name>A0ABV6D0J3_9SPHN</name>
<evidence type="ECO:0000313" key="3">
    <source>
        <dbReference type="EMBL" id="MFC0206132.1"/>
    </source>
</evidence>
<gene>
    <name evidence="3" type="ORF">ACFFJC_17855</name>
</gene>
<dbReference type="Proteomes" id="UP001589798">
    <property type="component" value="Unassembled WGS sequence"/>
</dbReference>
<evidence type="ECO:0000256" key="1">
    <source>
        <dbReference type="ARBA" id="ARBA00022723"/>
    </source>
</evidence>
<dbReference type="Pfam" id="PF01557">
    <property type="entry name" value="FAA_hydrolase"/>
    <property type="match status" value="1"/>
</dbReference>
<dbReference type="InterPro" id="IPR011234">
    <property type="entry name" value="Fumarylacetoacetase-like_C"/>
</dbReference>
<dbReference type="GO" id="GO:0016787">
    <property type="term" value="F:hydrolase activity"/>
    <property type="evidence" value="ECO:0007669"/>
    <property type="project" value="UniProtKB-KW"/>
</dbReference>
<comment type="caution">
    <text evidence="3">The sequence shown here is derived from an EMBL/GenBank/DDBJ whole genome shotgun (WGS) entry which is preliminary data.</text>
</comment>
<dbReference type="SUPFAM" id="SSF56529">
    <property type="entry name" value="FAH"/>
    <property type="match status" value="1"/>
</dbReference>
<dbReference type="InterPro" id="IPR036663">
    <property type="entry name" value="Fumarylacetoacetase_C_sf"/>
</dbReference>
<dbReference type="EMBL" id="JBHLWK010000023">
    <property type="protein sequence ID" value="MFC0206132.1"/>
    <property type="molecule type" value="Genomic_DNA"/>
</dbReference>
<keyword evidence="4" id="KW-1185">Reference proteome</keyword>
<dbReference type="PANTHER" id="PTHR11820">
    <property type="entry name" value="ACYLPYRUVASE"/>
    <property type="match status" value="1"/>
</dbReference>
<organism evidence="3 4">
    <name type="scientific">Novosphingobium soli</name>
    <dbReference type="NCBI Taxonomy" id="574956"/>
    <lineage>
        <taxon>Bacteria</taxon>
        <taxon>Pseudomonadati</taxon>
        <taxon>Pseudomonadota</taxon>
        <taxon>Alphaproteobacteria</taxon>
        <taxon>Sphingomonadales</taxon>
        <taxon>Sphingomonadaceae</taxon>
        <taxon>Novosphingobium</taxon>
    </lineage>
</organism>
<proteinExistence type="predicted"/>
<reference evidence="3 4" key="1">
    <citation type="submission" date="2024-09" db="EMBL/GenBank/DDBJ databases">
        <authorList>
            <person name="Sun Q."/>
            <person name="Mori K."/>
        </authorList>
    </citation>
    <scope>NUCLEOTIDE SEQUENCE [LARGE SCALE GENOMIC DNA]</scope>
    <source>
        <strain evidence="3 4">CCM 7706</strain>
    </source>
</reference>
<accession>A0ABV6D0J3</accession>
<feature type="domain" description="Fumarylacetoacetase-like C-terminal" evidence="2">
    <location>
        <begin position="101"/>
        <end position="277"/>
    </location>
</feature>
<dbReference type="RefSeq" id="WP_379488756.1">
    <property type="nucleotide sequence ID" value="NZ_JBHLWK010000023.1"/>
</dbReference>
<evidence type="ECO:0000313" key="4">
    <source>
        <dbReference type="Proteomes" id="UP001589798"/>
    </source>
</evidence>
<protein>
    <submittedName>
        <fullName evidence="3">Fumarylacetoacetate hydrolase family protein</fullName>
    </submittedName>
</protein>
<evidence type="ECO:0000259" key="2">
    <source>
        <dbReference type="Pfam" id="PF01557"/>
    </source>
</evidence>
<dbReference type="Gene3D" id="3.90.850.10">
    <property type="entry name" value="Fumarylacetoacetase-like, C-terminal domain"/>
    <property type="match status" value="1"/>
</dbReference>
<sequence length="296" mass="31556">MKICRYRTGAGEPVRVGLVRGEHVHDVTAVTDTLPDVRWPYPPGDQFIAHLDRLRPLMEDLADRTPGLPLGAVLLANPVANPGKFVCGAGNFEEVLAAGGHPRRLGLLFKMTSAAAGSSDGVTLRWPERTTFHEMEIAIVIGRTGTEIPAACALDHVAGYCIGLDMTMQGPEFPSFGKSFDSYGVMGPWLTTRDEIADPDALAFRLAVNGEDRQVDSTRRLVLGIADLVEHAASVMTLHPGDVIFSGTPPRSVGPVVPGDVMDAWMEGLGAMRVQVVAGPGRKTPLDGMEPAALTS</sequence>
<keyword evidence="1" id="KW-0479">Metal-binding</keyword>